<organism evidence="19 20">
    <name type="scientific">Kocuria palustris PEL</name>
    <dbReference type="NCBI Taxonomy" id="1236550"/>
    <lineage>
        <taxon>Bacteria</taxon>
        <taxon>Bacillati</taxon>
        <taxon>Actinomycetota</taxon>
        <taxon>Actinomycetes</taxon>
        <taxon>Micrococcales</taxon>
        <taxon>Micrococcaceae</taxon>
        <taxon>Kocuria</taxon>
    </lineage>
</organism>
<dbReference type="STRING" id="71999.KPaMU14_02025"/>
<evidence type="ECO:0000256" key="14">
    <source>
        <dbReference type="ARBA" id="ARBA00024827"/>
    </source>
</evidence>
<dbReference type="GO" id="GO:0046983">
    <property type="term" value="F:protein dimerization activity"/>
    <property type="evidence" value="ECO:0007669"/>
    <property type="project" value="InterPro"/>
</dbReference>
<feature type="domain" description="Histidine kinase" evidence="18">
    <location>
        <begin position="222"/>
        <end position="422"/>
    </location>
</feature>
<evidence type="ECO:0000256" key="12">
    <source>
        <dbReference type="ARBA" id="ARBA00023012"/>
    </source>
</evidence>
<proteinExistence type="predicted"/>
<dbReference type="InterPro" id="IPR005467">
    <property type="entry name" value="His_kinase_dom"/>
</dbReference>
<keyword evidence="6" id="KW-0004">4Fe-4S</keyword>
<keyword evidence="17" id="KW-1133">Transmembrane helix</keyword>
<dbReference type="AlphaFoldDB" id="M2YD83"/>
<evidence type="ECO:0000256" key="5">
    <source>
        <dbReference type="ARBA" id="ARBA00017322"/>
    </source>
</evidence>
<keyword evidence="20" id="KW-1185">Reference proteome</keyword>
<dbReference type="InterPro" id="IPR011712">
    <property type="entry name" value="Sig_transdc_His_kin_sub3_dim/P"/>
</dbReference>
<dbReference type="GO" id="GO:0005737">
    <property type="term" value="C:cytoplasm"/>
    <property type="evidence" value="ECO:0007669"/>
    <property type="project" value="UniProtKB-SubCell"/>
</dbReference>
<evidence type="ECO:0000259" key="18">
    <source>
        <dbReference type="PROSITE" id="PS50109"/>
    </source>
</evidence>
<keyword evidence="17" id="KW-0812">Transmembrane</keyword>
<dbReference type="InterPro" id="IPR036890">
    <property type="entry name" value="HATPase_C_sf"/>
</dbReference>
<comment type="caution">
    <text evidence="19">The sequence shown here is derived from an EMBL/GenBank/DDBJ whole genome shotgun (WGS) entry which is preliminary data.</text>
</comment>
<dbReference type="Proteomes" id="UP000009877">
    <property type="component" value="Unassembled WGS sequence"/>
</dbReference>
<protein>
    <recommendedName>
        <fullName evidence="5">Oxygen sensor histidine kinase NreB</fullName>
        <ecNumber evidence="4">2.7.13.3</ecNumber>
    </recommendedName>
    <alternativeName>
        <fullName evidence="15">Nitrogen regulation protein B</fullName>
    </alternativeName>
</protein>
<dbReference type="Gene3D" id="1.20.5.1930">
    <property type="match status" value="1"/>
</dbReference>
<evidence type="ECO:0000256" key="10">
    <source>
        <dbReference type="ARBA" id="ARBA00022777"/>
    </source>
</evidence>
<dbReference type="GO" id="GO:0046872">
    <property type="term" value="F:metal ion binding"/>
    <property type="evidence" value="ECO:0007669"/>
    <property type="project" value="UniProtKB-KW"/>
</dbReference>
<sequence>MSTSAADRALGPDSDGAAATPAVLRAMRVILHVSFAGLLGLAVGRFLIGASWPGALWPLALSLLLGLAYLSGTVAEHRAFLGVRPRARPASAGVWLAAVLVLWCLLALRAPDFSWVVFPLFFVVQAVLPTMPSLIAVAGLTAVVIATQALHAGTGGFGTGQVIGPVLGAVFAVIAAWAYRALWRDAQRHRRTVVALQAAREELAHREHRAGVLAERDRLSREIHDTLAQGLASIVLFSRAAQDSLAQDRPDAAAEQLRVLESTASADLAEARRFVQGLASPRLAAGLESALRDLVDGLQGRAQSAGTDLSVSLRVEGEPRDLEQATEAVLLRAAQTCLSNVETHARASRAAVTLAYWPETVTLDVVDDGVGFDAAAPHRPGRDGGYGLPHLRRRARELGGQLSIESRPGAGTAAALQLPAPVARPSTPQQPSKDRDRT</sequence>
<feature type="transmembrane region" description="Helical" evidence="17">
    <location>
        <begin position="92"/>
        <end position="108"/>
    </location>
</feature>
<dbReference type="InterPro" id="IPR003594">
    <property type="entry name" value="HATPase_dom"/>
</dbReference>
<keyword evidence="7" id="KW-0963">Cytoplasm</keyword>
<dbReference type="PROSITE" id="PS50109">
    <property type="entry name" value="HIS_KIN"/>
    <property type="match status" value="1"/>
</dbReference>
<evidence type="ECO:0000256" key="16">
    <source>
        <dbReference type="SAM" id="MobiDB-lite"/>
    </source>
</evidence>
<evidence type="ECO:0000256" key="17">
    <source>
        <dbReference type="SAM" id="Phobius"/>
    </source>
</evidence>
<evidence type="ECO:0000256" key="6">
    <source>
        <dbReference type="ARBA" id="ARBA00022485"/>
    </source>
</evidence>
<dbReference type="Gene3D" id="3.30.565.10">
    <property type="entry name" value="Histidine kinase-like ATPase, C-terminal domain"/>
    <property type="match status" value="1"/>
</dbReference>
<dbReference type="PRINTS" id="PR00344">
    <property type="entry name" value="BCTRLSENSOR"/>
</dbReference>
<feature type="transmembrane region" description="Helical" evidence="17">
    <location>
        <begin position="29"/>
        <end position="48"/>
    </location>
</feature>
<feature type="transmembrane region" description="Helical" evidence="17">
    <location>
        <begin position="162"/>
        <end position="182"/>
    </location>
</feature>
<dbReference type="CDD" id="cd16917">
    <property type="entry name" value="HATPase_UhpB-NarQ-NarX-like"/>
    <property type="match status" value="1"/>
</dbReference>
<dbReference type="EMBL" id="ANHZ02000011">
    <property type="protein sequence ID" value="EME36589.1"/>
    <property type="molecule type" value="Genomic_DNA"/>
</dbReference>
<evidence type="ECO:0000256" key="13">
    <source>
        <dbReference type="ARBA" id="ARBA00023014"/>
    </source>
</evidence>
<feature type="region of interest" description="Disordered" evidence="16">
    <location>
        <begin position="404"/>
        <end position="438"/>
    </location>
</feature>
<comment type="catalytic activity">
    <reaction evidence="1">
        <text>ATP + protein L-histidine = ADP + protein N-phospho-L-histidine.</text>
        <dbReference type="EC" id="2.7.13.3"/>
    </reaction>
</comment>
<dbReference type="GO" id="GO:0016020">
    <property type="term" value="C:membrane"/>
    <property type="evidence" value="ECO:0007669"/>
    <property type="project" value="InterPro"/>
</dbReference>
<dbReference type="EC" id="2.7.13.3" evidence="4"/>
<keyword evidence="10" id="KW-0418">Kinase</keyword>
<dbReference type="GO" id="GO:0000155">
    <property type="term" value="F:phosphorelay sensor kinase activity"/>
    <property type="evidence" value="ECO:0007669"/>
    <property type="project" value="InterPro"/>
</dbReference>
<dbReference type="GO" id="GO:0051539">
    <property type="term" value="F:4 iron, 4 sulfur cluster binding"/>
    <property type="evidence" value="ECO:0007669"/>
    <property type="project" value="UniProtKB-KW"/>
</dbReference>
<evidence type="ECO:0000256" key="4">
    <source>
        <dbReference type="ARBA" id="ARBA00012438"/>
    </source>
</evidence>
<evidence type="ECO:0000256" key="9">
    <source>
        <dbReference type="ARBA" id="ARBA00022723"/>
    </source>
</evidence>
<keyword evidence="11" id="KW-0408">Iron</keyword>
<comment type="function">
    <text evidence="14">Member of the two-component regulatory system NreB/NreC involved in the control of dissimilatory nitrate/nitrite reduction in response to oxygen. NreB functions as a direct oxygen sensor histidine kinase which is autophosphorylated, in the absence of oxygen, probably at the conserved histidine residue, and transfers its phosphate group probably to a conserved aspartate residue of NreC. NreB/NreC activates the expression of the nitrate (narGHJI) and nitrite (nir) reductase operons, as well as the putative nitrate transporter gene narT.</text>
</comment>
<dbReference type="Pfam" id="PF02518">
    <property type="entry name" value="HATPase_c"/>
    <property type="match status" value="1"/>
</dbReference>
<evidence type="ECO:0000256" key="3">
    <source>
        <dbReference type="ARBA" id="ARBA00004496"/>
    </source>
</evidence>
<dbReference type="SUPFAM" id="SSF55874">
    <property type="entry name" value="ATPase domain of HSP90 chaperone/DNA topoisomerase II/histidine kinase"/>
    <property type="match status" value="1"/>
</dbReference>
<keyword evidence="8" id="KW-0808">Transferase</keyword>
<accession>M2YD83</accession>
<evidence type="ECO:0000313" key="19">
    <source>
        <dbReference type="EMBL" id="EME36589.1"/>
    </source>
</evidence>
<evidence type="ECO:0000256" key="15">
    <source>
        <dbReference type="ARBA" id="ARBA00030800"/>
    </source>
</evidence>
<evidence type="ECO:0000313" key="20">
    <source>
        <dbReference type="Proteomes" id="UP000009877"/>
    </source>
</evidence>
<dbReference type="InterPro" id="IPR017205">
    <property type="entry name" value="Sig_transdc_His_kinase_ChrS"/>
</dbReference>
<keyword evidence="9" id="KW-0479">Metal-binding</keyword>
<evidence type="ECO:0000256" key="7">
    <source>
        <dbReference type="ARBA" id="ARBA00022490"/>
    </source>
</evidence>
<dbReference type="Pfam" id="PF07730">
    <property type="entry name" value="HisKA_3"/>
    <property type="match status" value="1"/>
</dbReference>
<reference evidence="19 20" key="1">
    <citation type="journal article" date="2014" name="Genome Announc.">
        <title>Draft Genome Sequence of Kocuria palustris PEL.</title>
        <authorList>
            <person name="Sharma G."/>
            <person name="Khatri I."/>
            <person name="Subramanian S."/>
        </authorList>
    </citation>
    <scope>NUCLEOTIDE SEQUENCE [LARGE SCALE GENOMIC DNA]</scope>
    <source>
        <strain evidence="19 20">PEL</strain>
    </source>
</reference>
<dbReference type="PANTHER" id="PTHR24421:SF62">
    <property type="entry name" value="SENSORY TRANSDUCTION HISTIDINE KINASE"/>
    <property type="match status" value="1"/>
</dbReference>
<feature type="transmembrane region" description="Helical" evidence="17">
    <location>
        <begin position="55"/>
        <end position="72"/>
    </location>
</feature>
<feature type="transmembrane region" description="Helical" evidence="17">
    <location>
        <begin position="120"/>
        <end position="150"/>
    </location>
</feature>
<dbReference type="PIRSF" id="PIRSF037434">
    <property type="entry name" value="STHK_ChrS"/>
    <property type="match status" value="1"/>
</dbReference>
<evidence type="ECO:0000256" key="8">
    <source>
        <dbReference type="ARBA" id="ARBA00022679"/>
    </source>
</evidence>
<evidence type="ECO:0000256" key="1">
    <source>
        <dbReference type="ARBA" id="ARBA00000085"/>
    </source>
</evidence>
<evidence type="ECO:0000256" key="2">
    <source>
        <dbReference type="ARBA" id="ARBA00001966"/>
    </source>
</evidence>
<keyword evidence="17" id="KW-0472">Membrane</keyword>
<dbReference type="InterPro" id="IPR004358">
    <property type="entry name" value="Sig_transdc_His_kin-like_C"/>
</dbReference>
<keyword evidence="12" id="KW-0902">Two-component regulatory system</keyword>
<evidence type="ECO:0000256" key="11">
    <source>
        <dbReference type="ARBA" id="ARBA00023004"/>
    </source>
</evidence>
<name>M2YD83_9MICC</name>
<comment type="subcellular location">
    <subcellularLocation>
        <location evidence="3">Cytoplasm</location>
    </subcellularLocation>
</comment>
<dbReference type="InterPro" id="IPR050482">
    <property type="entry name" value="Sensor_HK_TwoCompSys"/>
</dbReference>
<dbReference type="RefSeq" id="WP_006214677.1">
    <property type="nucleotide sequence ID" value="NZ_ANHZ02000011.1"/>
</dbReference>
<dbReference type="PANTHER" id="PTHR24421">
    <property type="entry name" value="NITRATE/NITRITE SENSOR PROTEIN NARX-RELATED"/>
    <property type="match status" value="1"/>
</dbReference>
<gene>
    <name evidence="19" type="ORF">C884_00263</name>
</gene>
<keyword evidence="13" id="KW-0411">Iron-sulfur</keyword>
<comment type="cofactor">
    <cofactor evidence="2">
        <name>[4Fe-4S] cluster</name>
        <dbReference type="ChEBI" id="CHEBI:49883"/>
    </cofactor>
</comment>